<feature type="compositionally biased region" description="Basic and acidic residues" evidence="1">
    <location>
        <begin position="53"/>
        <end position="75"/>
    </location>
</feature>
<gene>
    <name evidence="2" type="ORF">CTAYLR_000919</name>
</gene>
<dbReference type="AlphaFoldDB" id="A0AAD7UHI1"/>
<accession>A0AAD7UHI1</accession>
<protein>
    <submittedName>
        <fullName evidence="2">Uncharacterized protein</fullName>
    </submittedName>
</protein>
<feature type="region of interest" description="Disordered" evidence="1">
    <location>
        <begin position="111"/>
        <end position="143"/>
    </location>
</feature>
<dbReference type="Proteomes" id="UP001230188">
    <property type="component" value="Unassembled WGS sequence"/>
</dbReference>
<evidence type="ECO:0000256" key="1">
    <source>
        <dbReference type="SAM" id="MobiDB-lite"/>
    </source>
</evidence>
<evidence type="ECO:0000313" key="2">
    <source>
        <dbReference type="EMBL" id="KAJ8604511.1"/>
    </source>
</evidence>
<name>A0AAD7UHI1_9STRA</name>
<comment type="caution">
    <text evidence="2">The sequence shown here is derived from an EMBL/GenBank/DDBJ whole genome shotgun (WGS) entry which is preliminary data.</text>
</comment>
<feature type="compositionally biased region" description="Basic and acidic residues" evidence="1">
    <location>
        <begin position="34"/>
        <end position="45"/>
    </location>
</feature>
<keyword evidence="3" id="KW-1185">Reference proteome</keyword>
<evidence type="ECO:0000313" key="3">
    <source>
        <dbReference type="Proteomes" id="UP001230188"/>
    </source>
</evidence>
<reference evidence="2" key="1">
    <citation type="submission" date="2023-01" db="EMBL/GenBank/DDBJ databases">
        <title>Metagenome sequencing of chrysophaentin producing Chrysophaeum taylorii.</title>
        <authorList>
            <person name="Davison J."/>
            <person name="Bewley C."/>
        </authorList>
    </citation>
    <scope>NUCLEOTIDE SEQUENCE</scope>
    <source>
        <strain evidence="2">NIES-1699</strain>
    </source>
</reference>
<dbReference type="EMBL" id="JAQMWT010000330">
    <property type="protein sequence ID" value="KAJ8604511.1"/>
    <property type="molecule type" value="Genomic_DNA"/>
</dbReference>
<feature type="region of interest" description="Disordered" evidence="1">
    <location>
        <begin position="34"/>
        <end position="75"/>
    </location>
</feature>
<organism evidence="2 3">
    <name type="scientific">Chrysophaeum taylorii</name>
    <dbReference type="NCBI Taxonomy" id="2483200"/>
    <lineage>
        <taxon>Eukaryota</taxon>
        <taxon>Sar</taxon>
        <taxon>Stramenopiles</taxon>
        <taxon>Ochrophyta</taxon>
        <taxon>Pelagophyceae</taxon>
        <taxon>Pelagomonadales</taxon>
        <taxon>Pelagomonadaceae</taxon>
        <taxon>Chrysophaeum</taxon>
    </lineage>
</organism>
<sequence length="143" mass="16515">MQPDELPDVEPAYFALPPAPPEVVEAIRKQVMEREERARINETTRPEPTPQKRRQELKEEPKAKKEKTEEGEEERLAALEKKLADLKDLRRRVIDLIERRKTYWEKLAEKKAAEEAVVPPKEDDDVPAEEGNEAIDISTSSFA</sequence>
<proteinExistence type="predicted"/>
<feature type="compositionally biased region" description="Acidic residues" evidence="1">
    <location>
        <begin position="122"/>
        <end position="133"/>
    </location>
</feature>